<evidence type="ECO:0000256" key="1">
    <source>
        <dbReference type="ARBA" id="ARBA00007733"/>
    </source>
</evidence>
<dbReference type="EMBL" id="LKET01000032">
    <property type="protein sequence ID" value="KPU43902.1"/>
    <property type="molecule type" value="Genomic_DNA"/>
</dbReference>
<dbReference type="FunFam" id="3.40.50.10050:FF:000001">
    <property type="entry name" value="Translation initiation factor IF-2"/>
    <property type="match status" value="1"/>
</dbReference>
<evidence type="ECO:0000256" key="2">
    <source>
        <dbReference type="ARBA" id="ARBA00020675"/>
    </source>
</evidence>
<dbReference type="InterPro" id="IPR023115">
    <property type="entry name" value="TIF_IF2_dom3"/>
</dbReference>
<dbReference type="InterPro" id="IPR027417">
    <property type="entry name" value="P-loop_NTPase"/>
</dbReference>
<dbReference type="PATRIC" id="fig|36849.3.peg.2184"/>
<dbReference type="InterPro" id="IPR006847">
    <property type="entry name" value="IF2_N"/>
</dbReference>
<evidence type="ECO:0000259" key="10">
    <source>
        <dbReference type="PROSITE" id="PS51722"/>
    </source>
</evidence>
<feature type="binding site" evidence="8">
    <location>
        <begin position="326"/>
        <end position="329"/>
    </location>
    <ligand>
        <name>GTP</name>
        <dbReference type="ChEBI" id="CHEBI:37565"/>
    </ligand>
</feature>
<comment type="subcellular location">
    <subcellularLocation>
        <location evidence="8">Cytoplasm</location>
    </subcellularLocation>
</comment>
<dbReference type="FunFam" id="3.40.50.300:FF:000019">
    <property type="entry name" value="Translation initiation factor IF-2"/>
    <property type="match status" value="1"/>
</dbReference>
<dbReference type="PANTHER" id="PTHR43381">
    <property type="entry name" value="TRANSLATION INITIATION FACTOR IF-2-RELATED"/>
    <property type="match status" value="1"/>
</dbReference>
<dbReference type="OrthoDB" id="9811804at2"/>
<evidence type="ECO:0000256" key="9">
    <source>
        <dbReference type="RuleBase" id="RU000644"/>
    </source>
</evidence>
<dbReference type="Gene3D" id="3.40.50.10050">
    <property type="entry name" value="Translation initiation factor IF- 2, domain 3"/>
    <property type="match status" value="1"/>
</dbReference>
<feature type="binding site" evidence="8">
    <location>
        <begin position="226"/>
        <end position="233"/>
    </location>
    <ligand>
        <name>GTP</name>
        <dbReference type="ChEBI" id="CHEBI:37565"/>
    </ligand>
</feature>
<dbReference type="Pfam" id="PF04760">
    <property type="entry name" value="IF2_N"/>
    <property type="match status" value="2"/>
</dbReference>
<dbReference type="PANTHER" id="PTHR43381:SF5">
    <property type="entry name" value="TR-TYPE G DOMAIN-CONTAINING PROTEIN"/>
    <property type="match status" value="1"/>
</dbReference>
<dbReference type="SUPFAM" id="SSF52540">
    <property type="entry name" value="P-loop containing nucleoside triphosphate hydrolases"/>
    <property type="match status" value="1"/>
</dbReference>
<dbReference type="InterPro" id="IPR015760">
    <property type="entry name" value="TIF_IF2"/>
</dbReference>
<dbReference type="Pfam" id="PF22042">
    <property type="entry name" value="EF-G_D2"/>
    <property type="match status" value="1"/>
</dbReference>
<dbReference type="InterPro" id="IPR000178">
    <property type="entry name" value="TF_IF2_bacterial-like"/>
</dbReference>
<comment type="similarity">
    <text evidence="1 8 9">Belongs to the TRAFAC class translation factor GTPase superfamily. Classic translation factor GTPase family. IF-2 subfamily.</text>
</comment>
<dbReference type="GO" id="GO:0005525">
    <property type="term" value="F:GTP binding"/>
    <property type="evidence" value="ECO:0007669"/>
    <property type="project" value="UniProtKB-KW"/>
</dbReference>
<dbReference type="STRING" id="36849.OXPF_20670"/>
<dbReference type="SUPFAM" id="SSF52156">
    <property type="entry name" value="Initiation factor IF2/eIF5b, domain 3"/>
    <property type="match status" value="1"/>
</dbReference>
<evidence type="ECO:0000313" key="11">
    <source>
        <dbReference type="EMBL" id="KPU43902.1"/>
    </source>
</evidence>
<dbReference type="RefSeq" id="WP_054875115.1">
    <property type="nucleotide sequence ID" value="NZ_LKET01000032.1"/>
</dbReference>
<dbReference type="InterPro" id="IPR053905">
    <property type="entry name" value="EF-G-like_DII"/>
</dbReference>
<dbReference type="Proteomes" id="UP000050326">
    <property type="component" value="Unassembled WGS sequence"/>
</dbReference>
<dbReference type="PROSITE" id="PS51722">
    <property type="entry name" value="G_TR_2"/>
    <property type="match status" value="1"/>
</dbReference>
<evidence type="ECO:0000256" key="8">
    <source>
        <dbReference type="HAMAP-Rule" id="MF_00100"/>
    </source>
</evidence>
<dbReference type="GO" id="GO:0003743">
    <property type="term" value="F:translation initiation factor activity"/>
    <property type="evidence" value="ECO:0007669"/>
    <property type="project" value="UniProtKB-UniRule"/>
</dbReference>
<evidence type="ECO:0000256" key="6">
    <source>
        <dbReference type="ARBA" id="ARBA00023134"/>
    </source>
</evidence>
<dbReference type="InterPro" id="IPR005225">
    <property type="entry name" value="Small_GTP-bd"/>
</dbReference>
<dbReference type="InterPro" id="IPR000795">
    <property type="entry name" value="T_Tr_GTP-bd_dom"/>
</dbReference>
<keyword evidence="6 8" id="KW-0342">GTP-binding</keyword>
<feature type="domain" description="Tr-type G" evidence="10">
    <location>
        <begin position="217"/>
        <end position="386"/>
    </location>
</feature>
<dbReference type="CDD" id="cd01887">
    <property type="entry name" value="IF2_eIF5B"/>
    <property type="match status" value="1"/>
</dbReference>
<dbReference type="CDD" id="cd03692">
    <property type="entry name" value="mtIF2_IVc"/>
    <property type="match status" value="1"/>
</dbReference>
<dbReference type="Gene3D" id="2.40.30.10">
    <property type="entry name" value="Translation factors"/>
    <property type="match status" value="2"/>
</dbReference>
<dbReference type="Gene3D" id="3.40.50.300">
    <property type="entry name" value="P-loop containing nucleotide triphosphate hydrolases"/>
    <property type="match status" value="1"/>
</dbReference>
<dbReference type="Gene3D" id="1.10.10.2480">
    <property type="match status" value="1"/>
</dbReference>
<keyword evidence="4 8" id="KW-0547">Nucleotide-binding</keyword>
<dbReference type="InterPro" id="IPR009000">
    <property type="entry name" value="Transl_B-barrel_sf"/>
</dbReference>
<dbReference type="SUPFAM" id="SSF50447">
    <property type="entry name" value="Translation proteins"/>
    <property type="match status" value="2"/>
</dbReference>
<dbReference type="FunFam" id="2.40.30.10:FF:000007">
    <property type="entry name" value="Translation initiation factor IF-2"/>
    <property type="match status" value="1"/>
</dbReference>
<keyword evidence="3 8" id="KW-0396">Initiation factor</keyword>
<proteinExistence type="inferred from homology"/>
<dbReference type="CDD" id="cd03702">
    <property type="entry name" value="IF2_mtIF2_II"/>
    <property type="match status" value="1"/>
</dbReference>
<reference evidence="11 12" key="1">
    <citation type="submission" date="2015-09" db="EMBL/GenBank/DDBJ databases">
        <title>Genome sequence of Oxobacter pfennigii DSM 3222.</title>
        <authorList>
            <person name="Poehlein A."/>
            <person name="Bengelsdorf F.R."/>
            <person name="Schiel-Bengelsdorf B."/>
            <person name="Duerre P."/>
            <person name="Daniel R."/>
        </authorList>
    </citation>
    <scope>NUCLEOTIDE SEQUENCE [LARGE SCALE GENOMIC DNA]</scope>
    <source>
        <strain evidence="11 12">DSM 3222</strain>
    </source>
</reference>
<accession>A0A0P8WMZ9</accession>
<keyword evidence="12" id="KW-1185">Reference proteome</keyword>
<keyword evidence="8" id="KW-0963">Cytoplasm</keyword>
<evidence type="ECO:0000256" key="3">
    <source>
        <dbReference type="ARBA" id="ARBA00022540"/>
    </source>
</evidence>
<dbReference type="GO" id="GO:0003924">
    <property type="term" value="F:GTPase activity"/>
    <property type="evidence" value="ECO:0007669"/>
    <property type="project" value="UniProtKB-UniRule"/>
</dbReference>
<feature type="region of interest" description="G-domain" evidence="8">
    <location>
        <begin position="220"/>
        <end position="368"/>
    </location>
</feature>
<dbReference type="PROSITE" id="PS01176">
    <property type="entry name" value="IF2"/>
    <property type="match status" value="1"/>
</dbReference>
<dbReference type="Pfam" id="PF11987">
    <property type="entry name" value="IF-2"/>
    <property type="match status" value="1"/>
</dbReference>
<dbReference type="NCBIfam" id="TIGR00487">
    <property type="entry name" value="IF-2"/>
    <property type="match status" value="1"/>
</dbReference>
<dbReference type="NCBIfam" id="TIGR00231">
    <property type="entry name" value="small_GTP"/>
    <property type="match status" value="1"/>
</dbReference>
<organism evidence="11 12">
    <name type="scientific">Oxobacter pfennigii</name>
    <dbReference type="NCBI Taxonomy" id="36849"/>
    <lineage>
        <taxon>Bacteria</taxon>
        <taxon>Bacillati</taxon>
        <taxon>Bacillota</taxon>
        <taxon>Clostridia</taxon>
        <taxon>Eubacteriales</taxon>
        <taxon>Clostridiaceae</taxon>
        <taxon>Oxobacter</taxon>
    </lineage>
</organism>
<dbReference type="Pfam" id="PF00009">
    <property type="entry name" value="GTP_EFTU"/>
    <property type="match status" value="1"/>
</dbReference>
<feature type="binding site" evidence="8">
    <location>
        <begin position="272"/>
        <end position="276"/>
    </location>
    <ligand>
        <name>GTP</name>
        <dbReference type="ChEBI" id="CHEBI:37565"/>
    </ligand>
</feature>
<evidence type="ECO:0000256" key="4">
    <source>
        <dbReference type="ARBA" id="ARBA00022741"/>
    </source>
</evidence>
<gene>
    <name evidence="8 11" type="primary">infB</name>
    <name evidence="11" type="ORF">OXPF_20670</name>
</gene>
<dbReference type="InterPro" id="IPR036925">
    <property type="entry name" value="TIF_IF2_dom3_sf"/>
</dbReference>
<sequence>MSKSRVYELAKEYNVTSKDLIELLKEFNINIKNHMSIVEDEGLKIIKDYYGVKEEANKDATKNTNTAKKEEVLPQSDIDADIDDIEDVIAVPKGKIKDAGPKKVVNNKVKPKKKGFDKSAAEKSNEKQESHQELKIVSIKDGITVKELAEKLKKPSAEIIKKLILSGVMATINHELDFAAAEKIAEQYGIIAEQEQVKNLEEVLINDIEDNPEDLRFRPPVVTIMGHVDHGKTSLLDAIRETHVTLEEAGGITQHIGAYTVEINDNKITFLDTPGHEAFTSMRMRGAQATDIAILVVAADDGVMPQTIEAINHAKAANVPIVVAVNKIDKPNANPDKVKQELTEYGLVSEDWGGDTIIVHVSAKTKEGISTLLEMILLVAEMQELKANPNRYAKGIVIESKLDKSRGAVATILVKNGTLHIGDAIVAGTSSGRVRAMFDDKGKKVKGAGPSIPVEVLGFNEAPDSGDIMYVVQDEKVARQIVEGRVNETRSKMIDEHKVSLEGLFSQIEAGKVKDLNIIVKADVHGSVEALTQSLERLSNEKVKVKVIHGGVGAITETDVTFASVSNAVIIGFNVRPDIKASVYAEKEKVDIKTYRIIYEAIGDIESAMKGMLDPEFKEVVQGRAEVRATFKVSSIGTIAGCYVTEGKINRANEVRLIRDGVVIYEGKLASLKRFKDDAKEVSAGYECGISVEKFNDIKEGDIFESFEMVQIDKAK</sequence>
<dbReference type="HAMAP" id="MF_00100_B">
    <property type="entry name" value="IF_2_B"/>
    <property type="match status" value="1"/>
</dbReference>
<protein>
    <recommendedName>
        <fullName evidence="2 8">Translation initiation factor IF-2</fullName>
    </recommendedName>
</protein>
<evidence type="ECO:0000256" key="5">
    <source>
        <dbReference type="ARBA" id="ARBA00022917"/>
    </source>
</evidence>
<dbReference type="GO" id="GO:0005829">
    <property type="term" value="C:cytosol"/>
    <property type="evidence" value="ECO:0007669"/>
    <property type="project" value="TreeGrafter"/>
</dbReference>
<dbReference type="FunFam" id="2.40.30.10:FF:000008">
    <property type="entry name" value="Translation initiation factor IF-2"/>
    <property type="match status" value="1"/>
</dbReference>
<evidence type="ECO:0000256" key="7">
    <source>
        <dbReference type="ARBA" id="ARBA00025162"/>
    </source>
</evidence>
<comment type="function">
    <text evidence="7 8 9">One of the essential components for the initiation of protein synthesis. Protects formylmethionyl-tRNA from spontaneous hydrolysis and promotes its binding to the 30S ribosomal subunits. Also involved in the hydrolysis of GTP during the formation of the 70S ribosomal complex.</text>
</comment>
<dbReference type="InterPro" id="IPR044145">
    <property type="entry name" value="IF2_II"/>
</dbReference>
<name>A0A0P8WMZ9_9CLOT</name>
<evidence type="ECO:0000313" key="12">
    <source>
        <dbReference type="Proteomes" id="UP000050326"/>
    </source>
</evidence>
<dbReference type="AlphaFoldDB" id="A0A0P8WMZ9"/>
<comment type="caution">
    <text evidence="11">The sequence shown here is derived from an EMBL/GenBank/DDBJ whole genome shotgun (WGS) entry which is preliminary data.</text>
</comment>
<keyword evidence="5 8" id="KW-0648">Protein biosynthesis</keyword>